<sequence>MTTPKPAVRPSSVHNTSTERDFQTPPSGPSEDSSIDEQPPKARSNNIPTTQPTRTRSIPPIRSLSTRAAPRLPSIASLQSTQDRAQSLGTPPLNSKASYTIRASIAKLELLLYEATRLAENAIWHEQENRIEEEAAPLVKSVEPNHHKSDLVRLEETAPKTLSRRPPALSSFNTARPSIKSVTSLPTVKAALAEPTLTLPSKTTENFEWAPPRPVCADHEARQDDILKHLQDVTCTESKQGLSETFEAEPNIEGRPETPPQSSALQGKDTAQLLTVHSAVTVHSAEPPAISTKKRLREPPTDAIQESSNSEGHELPAFQFTVQDVDEHDKIDFIQQHKPQRVLTSLSASIPREALNQSTMTLDPLAGGGLKRTRTGRQSSEVLGMIPPQPTARLDP</sequence>
<feature type="compositionally biased region" description="Polar residues" evidence="1">
    <location>
        <begin position="43"/>
        <end position="56"/>
    </location>
</feature>
<feature type="region of interest" description="Disordered" evidence="1">
    <location>
        <begin position="237"/>
        <end position="268"/>
    </location>
</feature>
<feature type="region of interest" description="Disordered" evidence="1">
    <location>
        <begin position="280"/>
        <end position="312"/>
    </location>
</feature>
<evidence type="ECO:0000313" key="2">
    <source>
        <dbReference type="EMBL" id="KAK5096460.1"/>
    </source>
</evidence>
<comment type="caution">
    <text evidence="2">The sequence shown here is derived from an EMBL/GenBank/DDBJ whole genome shotgun (WGS) entry which is preliminary data.</text>
</comment>
<keyword evidence="3" id="KW-1185">Reference proteome</keyword>
<gene>
    <name evidence="2" type="ORF">LTR24_002524</name>
</gene>
<dbReference type="EMBL" id="JAVRRG010000022">
    <property type="protein sequence ID" value="KAK5096460.1"/>
    <property type="molecule type" value="Genomic_DNA"/>
</dbReference>
<reference evidence="2 3" key="1">
    <citation type="submission" date="2023-08" db="EMBL/GenBank/DDBJ databases">
        <title>Black Yeasts Isolated from many extreme environments.</title>
        <authorList>
            <person name="Coleine C."/>
            <person name="Stajich J.E."/>
            <person name="Selbmann L."/>
        </authorList>
    </citation>
    <scope>NUCLEOTIDE SEQUENCE [LARGE SCALE GENOMIC DNA]</scope>
    <source>
        <strain evidence="2 3">CCFEE 5885</strain>
    </source>
</reference>
<feature type="region of interest" description="Disordered" evidence="1">
    <location>
        <begin position="362"/>
        <end position="396"/>
    </location>
</feature>
<name>A0ABR0KHB9_9EURO</name>
<accession>A0ABR0KHB9</accession>
<proteinExistence type="predicted"/>
<dbReference type="Proteomes" id="UP001345013">
    <property type="component" value="Unassembled WGS sequence"/>
</dbReference>
<evidence type="ECO:0000256" key="1">
    <source>
        <dbReference type="SAM" id="MobiDB-lite"/>
    </source>
</evidence>
<feature type="region of interest" description="Disordered" evidence="1">
    <location>
        <begin position="1"/>
        <end position="73"/>
    </location>
</feature>
<protein>
    <submittedName>
        <fullName evidence="2">Uncharacterized protein</fullName>
    </submittedName>
</protein>
<evidence type="ECO:0000313" key="3">
    <source>
        <dbReference type="Proteomes" id="UP001345013"/>
    </source>
</evidence>
<organism evidence="2 3">
    <name type="scientific">Lithohypha guttulata</name>
    <dbReference type="NCBI Taxonomy" id="1690604"/>
    <lineage>
        <taxon>Eukaryota</taxon>
        <taxon>Fungi</taxon>
        <taxon>Dikarya</taxon>
        <taxon>Ascomycota</taxon>
        <taxon>Pezizomycotina</taxon>
        <taxon>Eurotiomycetes</taxon>
        <taxon>Chaetothyriomycetidae</taxon>
        <taxon>Chaetothyriales</taxon>
        <taxon>Trichomeriaceae</taxon>
        <taxon>Lithohypha</taxon>
    </lineage>
</organism>